<evidence type="ECO:0000313" key="2">
    <source>
        <dbReference type="EMBL" id="KAK3921510.1"/>
    </source>
</evidence>
<accession>A0AAE1HJ34</accession>
<keyword evidence="1" id="KW-0472">Membrane</keyword>
<keyword evidence="1" id="KW-0812">Transmembrane</keyword>
<name>A0AAE1HJ34_9NEOP</name>
<evidence type="ECO:0000313" key="3">
    <source>
        <dbReference type="Proteomes" id="UP001219518"/>
    </source>
</evidence>
<protein>
    <submittedName>
        <fullName evidence="2">Atypical chemokine receptor 3</fullName>
    </submittedName>
</protein>
<feature type="transmembrane region" description="Helical" evidence="1">
    <location>
        <begin position="50"/>
        <end position="75"/>
    </location>
</feature>
<proteinExistence type="predicted"/>
<evidence type="ECO:0000256" key="1">
    <source>
        <dbReference type="SAM" id="Phobius"/>
    </source>
</evidence>
<reference evidence="2" key="2">
    <citation type="journal article" date="2023" name="BMC Genomics">
        <title>Pest status, molecular evolution, and epigenetic factors derived from the genome assembly of Frankliniella fusca, a thysanopteran phytovirus vector.</title>
        <authorList>
            <person name="Catto M.A."/>
            <person name="Labadie P.E."/>
            <person name="Jacobson A.L."/>
            <person name="Kennedy G.G."/>
            <person name="Srinivasan R."/>
            <person name="Hunt B.G."/>
        </authorList>
    </citation>
    <scope>NUCLEOTIDE SEQUENCE</scope>
    <source>
        <strain evidence="2">PL_HMW_Pooled</strain>
    </source>
</reference>
<sequence>MVPWTSFHYLKRQADVTVHCLGTDAGYRSTCQCQEDKYISYPRLKNLHFWGLPFTMLHVHVIVGGAFSLVSWLIVKLREFGYRSFTYVLWCLYVRV</sequence>
<keyword evidence="1" id="KW-1133">Transmembrane helix</keyword>
<comment type="caution">
    <text evidence="2">The sequence shown here is derived from an EMBL/GenBank/DDBJ whole genome shotgun (WGS) entry which is preliminary data.</text>
</comment>
<reference evidence="2" key="1">
    <citation type="submission" date="2021-07" db="EMBL/GenBank/DDBJ databases">
        <authorList>
            <person name="Catto M.A."/>
            <person name="Jacobson A."/>
            <person name="Kennedy G."/>
            <person name="Labadie P."/>
            <person name="Hunt B.G."/>
            <person name="Srinivasan R."/>
        </authorList>
    </citation>
    <scope>NUCLEOTIDE SEQUENCE</scope>
    <source>
        <strain evidence="2">PL_HMW_Pooled</strain>
        <tissue evidence="2">Head</tissue>
    </source>
</reference>
<gene>
    <name evidence="2" type="ORF">KUF71_001290</name>
</gene>
<dbReference type="AlphaFoldDB" id="A0AAE1HJ34"/>
<dbReference type="EMBL" id="JAHWGI010001034">
    <property type="protein sequence ID" value="KAK3921510.1"/>
    <property type="molecule type" value="Genomic_DNA"/>
</dbReference>
<keyword evidence="3" id="KW-1185">Reference proteome</keyword>
<keyword evidence="2" id="KW-0675">Receptor</keyword>
<dbReference type="Proteomes" id="UP001219518">
    <property type="component" value="Unassembled WGS sequence"/>
</dbReference>
<organism evidence="2 3">
    <name type="scientific">Frankliniella fusca</name>
    <dbReference type="NCBI Taxonomy" id="407009"/>
    <lineage>
        <taxon>Eukaryota</taxon>
        <taxon>Metazoa</taxon>
        <taxon>Ecdysozoa</taxon>
        <taxon>Arthropoda</taxon>
        <taxon>Hexapoda</taxon>
        <taxon>Insecta</taxon>
        <taxon>Pterygota</taxon>
        <taxon>Neoptera</taxon>
        <taxon>Paraneoptera</taxon>
        <taxon>Thysanoptera</taxon>
        <taxon>Terebrantia</taxon>
        <taxon>Thripoidea</taxon>
        <taxon>Thripidae</taxon>
        <taxon>Frankliniella</taxon>
    </lineage>
</organism>